<dbReference type="GO" id="GO:0003824">
    <property type="term" value="F:catalytic activity"/>
    <property type="evidence" value="ECO:0007669"/>
    <property type="project" value="InterPro"/>
</dbReference>
<protein>
    <submittedName>
        <fullName evidence="7">Radical SAM protein</fullName>
    </submittedName>
</protein>
<evidence type="ECO:0000256" key="3">
    <source>
        <dbReference type="ARBA" id="ARBA00022723"/>
    </source>
</evidence>
<dbReference type="RefSeq" id="WP_115532694.1">
    <property type="nucleotide sequence ID" value="NZ_QRGA01000003.1"/>
</dbReference>
<dbReference type="SUPFAM" id="SSF102114">
    <property type="entry name" value="Radical SAM enzymes"/>
    <property type="match status" value="1"/>
</dbReference>
<dbReference type="PROSITE" id="PS51918">
    <property type="entry name" value="RADICAL_SAM"/>
    <property type="match status" value="1"/>
</dbReference>
<feature type="domain" description="Radical SAM core" evidence="6">
    <location>
        <begin position="43"/>
        <end position="269"/>
    </location>
</feature>
<dbReference type="AlphaFoldDB" id="A0A3D8K558"/>
<keyword evidence="8" id="KW-1185">Reference proteome</keyword>
<dbReference type="PANTHER" id="PTHR13932">
    <property type="entry name" value="COPROPORPHYRINIGEN III OXIDASE"/>
    <property type="match status" value="1"/>
</dbReference>
<keyword evidence="5" id="KW-0411">Iron-sulfur</keyword>
<keyword evidence="3" id="KW-0479">Metal-binding</keyword>
<dbReference type="GO" id="GO:0006779">
    <property type="term" value="P:porphyrin-containing compound biosynthetic process"/>
    <property type="evidence" value="ECO:0007669"/>
    <property type="project" value="TreeGrafter"/>
</dbReference>
<dbReference type="SMART" id="SM00729">
    <property type="entry name" value="Elp3"/>
    <property type="match status" value="1"/>
</dbReference>
<evidence type="ECO:0000256" key="1">
    <source>
        <dbReference type="ARBA" id="ARBA00001966"/>
    </source>
</evidence>
<dbReference type="GO" id="GO:0005737">
    <property type="term" value="C:cytoplasm"/>
    <property type="evidence" value="ECO:0007669"/>
    <property type="project" value="TreeGrafter"/>
</dbReference>
<organism evidence="7 8">
    <name type="scientific">Trinickia dinghuensis</name>
    <dbReference type="NCBI Taxonomy" id="2291023"/>
    <lineage>
        <taxon>Bacteria</taxon>
        <taxon>Pseudomonadati</taxon>
        <taxon>Pseudomonadota</taxon>
        <taxon>Betaproteobacteria</taxon>
        <taxon>Burkholderiales</taxon>
        <taxon>Burkholderiaceae</taxon>
        <taxon>Trinickia</taxon>
    </lineage>
</organism>
<evidence type="ECO:0000259" key="6">
    <source>
        <dbReference type="PROSITE" id="PS51918"/>
    </source>
</evidence>
<evidence type="ECO:0000256" key="2">
    <source>
        <dbReference type="ARBA" id="ARBA00022691"/>
    </source>
</evidence>
<dbReference type="Gene3D" id="3.20.20.70">
    <property type="entry name" value="Aldolase class I"/>
    <property type="match status" value="1"/>
</dbReference>
<dbReference type="InterPro" id="IPR013785">
    <property type="entry name" value="Aldolase_TIM"/>
</dbReference>
<dbReference type="InterPro" id="IPR007197">
    <property type="entry name" value="rSAM"/>
</dbReference>
<keyword evidence="4" id="KW-0408">Iron</keyword>
<keyword evidence="2" id="KW-0949">S-adenosyl-L-methionine</keyword>
<dbReference type="InterPro" id="IPR006638">
    <property type="entry name" value="Elp3/MiaA/NifB-like_rSAM"/>
</dbReference>
<dbReference type="Proteomes" id="UP000256838">
    <property type="component" value="Unassembled WGS sequence"/>
</dbReference>
<dbReference type="Pfam" id="PF04055">
    <property type="entry name" value="Radical_SAM"/>
    <property type="match status" value="1"/>
</dbReference>
<accession>A0A3D8K558</accession>
<evidence type="ECO:0000313" key="8">
    <source>
        <dbReference type="Proteomes" id="UP000256838"/>
    </source>
</evidence>
<dbReference type="GO" id="GO:0046872">
    <property type="term" value="F:metal ion binding"/>
    <property type="evidence" value="ECO:0007669"/>
    <property type="project" value="UniProtKB-KW"/>
</dbReference>
<reference evidence="7 8" key="1">
    <citation type="submission" date="2018-08" db="EMBL/GenBank/DDBJ databases">
        <title>Paraburkholderia sp. DHOM06 isolated from forest soil.</title>
        <authorList>
            <person name="Gao Z.-H."/>
            <person name="Qiu L.-H."/>
        </authorList>
    </citation>
    <scope>NUCLEOTIDE SEQUENCE [LARGE SCALE GENOMIC DNA]</scope>
    <source>
        <strain evidence="7 8">DHOM06</strain>
    </source>
</reference>
<evidence type="ECO:0000313" key="7">
    <source>
        <dbReference type="EMBL" id="RDV00026.1"/>
    </source>
</evidence>
<comment type="caution">
    <text evidence="7">The sequence shown here is derived from an EMBL/GenBank/DDBJ whole genome shotgun (WGS) entry which is preliminary data.</text>
</comment>
<dbReference type="CDD" id="cd01335">
    <property type="entry name" value="Radical_SAM"/>
    <property type="match status" value="1"/>
</dbReference>
<dbReference type="InterPro" id="IPR034505">
    <property type="entry name" value="Coproporphyrinogen-III_oxidase"/>
</dbReference>
<evidence type="ECO:0000256" key="4">
    <source>
        <dbReference type="ARBA" id="ARBA00023004"/>
    </source>
</evidence>
<dbReference type="PANTHER" id="PTHR13932:SF5">
    <property type="entry name" value="RADICAL S-ADENOSYL METHIONINE DOMAIN-CONTAINING PROTEIN 1, MITOCHONDRIAL"/>
    <property type="match status" value="1"/>
</dbReference>
<comment type="cofactor">
    <cofactor evidence="1">
        <name>[4Fe-4S] cluster</name>
        <dbReference type="ChEBI" id="CHEBI:49883"/>
    </cofactor>
</comment>
<proteinExistence type="predicted"/>
<evidence type="ECO:0000256" key="5">
    <source>
        <dbReference type="ARBA" id="ARBA00023014"/>
    </source>
</evidence>
<dbReference type="InterPro" id="IPR058240">
    <property type="entry name" value="rSAM_sf"/>
</dbReference>
<name>A0A3D8K558_9BURK</name>
<dbReference type="GO" id="GO:0051539">
    <property type="term" value="F:4 iron, 4 sulfur cluster binding"/>
    <property type="evidence" value="ECO:0007669"/>
    <property type="project" value="TreeGrafter"/>
</dbReference>
<dbReference type="SFLD" id="SFLDG01065">
    <property type="entry name" value="anaerobic_coproporphyrinogen-I"/>
    <property type="match status" value="1"/>
</dbReference>
<sequence>MQLLSGKSLVKFDRQFPIYNFFFPSQGKARAQATVAEVWEEAARHIRSRALYFHIPFCDTICNFCPFTRGRYSSRAVIDEYVSMLLAEIRLKADLVDLKQVPISAIFFGGGTPSLLDPEQIASIGQAIRQAFDLSRLREFSFEVEVKSLTPERADAMREIGVTHPRFGLQTFSPKWRETFDLTASLDQIYDAASLLKRCFSFQTFDILYGMSGQDEEELMADLQAAAALGTTNVDIYPIDNIVTQVGLHAKLAQAGAMPTSAMRKFGMNVLIDQTMRHAGFMPHNGHGYFRIGESESTSGDVVSDAYSFAYHEHVYGYHDHDLMGFGINAISSTIGHVMTQTHSKKVYREAISQGRIPCEISMHEPALDYARPLVLRLPYHGRIDKRRVRWDAVHPEVLEKLERLKQEALVAEDAESLSLTKLGWYWYVNLMVFLMPHADQLLMNAMVIDKLKDPGRRFSTRELLFPIVPVPA</sequence>
<dbReference type="EMBL" id="QRGA01000003">
    <property type="protein sequence ID" value="RDV00026.1"/>
    <property type="molecule type" value="Genomic_DNA"/>
</dbReference>
<dbReference type="SFLD" id="SFLDS00029">
    <property type="entry name" value="Radical_SAM"/>
    <property type="match status" value="1"/>
</dbReference>
<dbReference type="OrthoDB" id="9808022at2"/>
<gene>
    <name evidence="7" type="ORF">DWV00_06490</name>
</gene>